<evidence type="ECO:0000256" key="5">
    <source>
        <dbReference type="ARBA" id="ARBA00012483"/>
    </source>
</evidence>
<dbReference type="EMBL" id="VZSG01000055">
    <property type="protein sequence ID" value="NWX83345.1"/>
    <property type="molecule type" value="Genomic_DNA"/>
</dbReference>
<evidence type="ECO:0000256" key="10">
    <source>
        <dbReference type="ARBA" id="ARBA00022771"/>
    </source>
</evidence>
<keyword evidence="7" id="KW-0808">Transferase</keyword>
<keyword evidence="11" id="KW-0833">Ubl conjugation pathway</keyword>
<feature type="region of interest" description="Disordered" evidence="15">
    <location>
        <begin position="234"/>
        <end position="288"/>
    </location>
</feature>
<dbReference type="GO" id="GO:0008270">
    <property type="term" value="F:zinc ion binding"/>
    <property type="evidence" value="ECO:0007669"/>
    <property type="project" value="UniProtKB-KW"/>
</dbReference>
<dbReference type="SUPFAM" id="SSF57850">
    <property type="entry name" value="RING/U-box"/>
    <property type="match status" value="1"/>
</dbReference>
<evidence type="ECO:0000256" key="15">
    <source>
        <dbReference type="SAM" id="MobiDB-lite"/>
    </source>
</evidence>
<accession>A0A7K6ZHR1</accession>
<evidence type="ECO:0000256" key="6">
    <source>
        <dbReference type="ARBA" id="ARBA00014999"/>
    </source>
</evidence>
<dbReference type="SMART" id="SM00355">
    <property type="entry name" value="ZnF_C2H2"/>
    <property type="match status" value="1"/>
</dbReference>
<evidence type="ECO:0000256" key="12">
    <source>
        <dbReference type="ARBA" id="ARBA00022833"/>
    </source>
</evidence>
<dbReference type="PROSITE" id="PS50135">
    <property type="entry name" value="ZF_ZZ_2"/>
    <property type="match status" value="1"/>
</dbReference>
<keyword evidence="9" id="KW-0967">Endosome</keyword>
<keyword evidence="13" id="KW-0458">Lysosome</keyword>
<gene>
    <name evidence="18" type="primary">Kcmf1_0</name>
    <name evidence="18" type="ORF">NOTPEN_R10131</name>
</gene>
<evidence type="ECO:0000256" key="7">
    <source>
        <dbReference type="ARBA" id="ARBA00022679"/>
    </source>
</evidence>
<feature type="compositionally biased region" description="Low complexity" evidence="15">
    <location>
        <begin position="251"/>
        <end position="288"/>
    </location>
</feature>
<comment type="similarity">
    <text evidence="4">Belongs to the KCMF1 family.</text>
</comment>
<dbReference type="SMART" id="SM00291">
    <property type="entry name" value="ZnF_ZZ"/>
    <property type="match status" value="1"/>
</dbReference>
<dbReference type="Proteomes" id="UP000538817">
    <property type="component" value="Unassembled WGS sequence"/>
</dbReference>
<evidence type="ECO:0000256" key="3">
    <source>
        <dbReference type="ARBA" id="ARBA00004603"/>
    </source>
</evidence>
<evidence type="ECO:0000256" key="8">
    <source>
        <dbReference type="ARBA" id="ARBA00022723"/>
    </source>
</evidence>
<dbReference type="InterPro" id="IPR000433">
    <property type="entry name" value="Znf_ZZ"/>
</dbReference>
<feature type="domain" description="C2H2-type" evidence="17">
    <location>
        <begin position="78"/>
        <end position="106"/>
    </location>
</feature>
<dbReference type="Pfam" id="PF05605">
    <property type="entry name" value="zf-Di19"/>
    <property type="match status" value="1"/>
</dbReference>
<keyword evidence="8" id="KW-0479">Metal-binding</keyword>
<dbReference type="PANTHER" id="PTHR12268:SF13">
    <property type="entry name" value="E3 UBIQUITIN-PROTEIN LIGASE KCMF1"/>
    <property type="match status" value="1"/>
</dbReference>
<reference evidence="18 19" key="1">
    <citation type="submission" date="2019-09" db="EMBL/GenBank/DDBJ databases">
        <title>Bird 10,000 Genomes (B10K) Project - Family phase.</title>
        <authorList>
            <person name="Zhang G."/>
        </authorList>
    </citation>
    <scope>NUCLEOTIDE SEQUENCE [LARGE SCALE GENOMIC DNA]</scope>
    <source>
        <strain evidence="18">B10K-MSB-04</strain>
    </source>
</reference>
<dbReference type="GO" id="GO:0005886">
    <property type="term" value="C:plasma membrane"/>
    <property type="evidence" value="ECO:0007669"/>
    <property type="project" value="TreeGrafter"/>
</dbReference>
<dbReference type="GO" id="GO:0005770">
    <property type="term" value="C:late endosome"/>
    <property type="evidence" value="ECO:0007669"/>
    <property type="project" value="UniProtKB-SubCell"/>
</dbReference>
<keyword evidence="10 14" id="KW-0863">Zinc-finger</keyword>
<dbReference type="PANTHER" id="PTHR12268">
    <property type="entry name" value="E3 UBIQUITIN-PROTEIN LIGASE KCMF1"/>
    <property type="match status" value="1"/>
</dbReference>
<evidence type="ECO:0000256" key="11">
    <source>
        <dbReference type="ARBA" id="ARBA00022786"/>
    </source>
</evidence>
<proteinExistence type="inferred from homology"/>
<feature type="non-terminal residue" evidence="18">
    <location>
        <position position="1"/>
    </location>
</feature>
<sequence>LYLFTGVSCDACLKGNFRGRRYKCLICYDYDLCATCYESGATTTRHTTDHPMQCILTRVDFDLYYGGEAFSVEQPQSFTCPYCGKMGYTETSLQEHVTSEHAETSTEVICPICAALPGGDPNHVTDDFAAHLTLEHRAPRDLPETNCGVRHVRRMFHPGRGLGGPRARRSNMHFTSSSTGGLSSSQSSYSPSNREAMDPIAELLSQLSGVRRSAGGQLNSSGPSASQLQQLQMQLQLERQHAQAARQQLESARNATRRSNAAGSAAAAATQPPAAAADSAQHNSHSSQFLLTRLNDPKLSEWERQSAESERADCSLFVQELLLSTLMREESSSSDEDERGELADFGAMGCVDIMPLDVALESLNLKESNKGNEPPPPPL</sequence>
<evidence type="ECO:0000256" key="1">
    <source>
        <dbReference type="ARBA" id="ARBA00000900"/>
    </source>
</evidence>
<dbReference type="GO" id="GO:0005764">
    <property type="term" value="C:lysosome"/>
    <property type="evidence" value="ECO:0007669"/>
    <property type="project" value="UniProtKB-SubCell"/>
</dbReference>
<dbReference type="Pfam" id="PF00569">
    <property type="entry name" value="ZZ"/>
    <property type="match status" value="1"/>
</dbReference>
<keyword evidence="12" id="KW-0862">Zinc</keyword>
<comment type="caution">
    <text evidence="18">The sequence shown here is derived from an EMBL/GenBank/DDBJ whole genome shotgun (WGS) entry which is preliminary data.</text>
</comment>
<protein>
    <recommendedName>
        <fullName evidence="6">E3 ubiquitin-protein ligase KCMF1</fullName>
        <ecNumber evidence="5">2.3.2.27</ecNumber>
    </recommendedName>
</protein>
<dbReference type="InterPro" id="IPR050774">
    <property type="entry name" value="KCMF1/Dystrophin"/>
</dbReference>
<feature type="region of interest" description="Disordered" evidence="15">
    <location>
        <begin position="155"/>
        <end position="194"/>
    </location>
</feature>
<name>A0A7K6ZHR1_9AVES</name>
<evidence type="ECO:0000256" key="4">
    <source>
        <dbReference type="ARBA" id="ARBA00010938"/>
    </source>
</evidence>
<evidence type="ECO:0000259" key="17">
    <source>
        <dbReference type="PROSITE" id="PS50157"/>
    </source>
</evidence>
<evidence type="ECO:0000256" key="2">
    <source>
        <dbReference type="ARBA" id="ARBA00004371"/>
    </source>
</evidence>
<dbReference type="InterPro" id="IPR043145">
    <property type="entry name" value="Znf_ZZ_sf"/>
</dbReference>
<evidence type="ECO:0000313" key="18">
    <source>
        <dbReference type="EMBL" id="NWX83345.1"/>
    </source>
</evidence>
<dbReference type="InterPro" id="IPR013087">
    <property type="entry name" value="Znf_C2H2_type"/>
</dbReference>
<organism evidence="18 19">
    <name type="scientific">Nothoprocta pentlandii</name>
    <dbReference type="NCBI Taxonomy" id="2585814"/>
    <lineage>
        <taxon>Eukaryota</taxon>
        <taxon>Metazoa</taxon>
        <taxon>Chordata</taxon>
        <taxon>Craniata</taxon>
        <taxon>Vertebrata</taxon>
        <taxon>Euteleostomi</taxon>
        <taxon>Archelosauria</taxon>
        <taxon>Archosauria</taxon>
        <taxon>Dinosauria</taxon>
        <taxon>Saurischia</taxon>
        <taxon>Theropoda</taxon>
        <taxon>Coelurosauria</taxon>
        <taxon>Aves</taxon>
        <taxon>Palaeognathae</taxon>
        <taxon>Tinamiformes</taxon>
        <taxon>Tinamidae</taxon>
        <taxon>Nothoprocta</taxon>
    </lineage>
</organism>
<evidence type="ECO:0000256" key="14">
    <source>
        <dbReference type="PROSITE-ProRule" id="PRU00228"/>
    </source>
</evidence>
<feature type="non-terminal residue" evidence="18">
    <location>
        <position position="379"/>
    </location>
</feature>
<dbReference type="Gene3D" id="3.30.60.90">
    <property type="match status" value="1"/>
</dbReference>
<evidence type="ECO:0000259" key="16">
    <source>
        <dbReference type="PROSITE" id="PS50135"/>
    </source>
</evidence>
<keyword evidence="18" id="KW-0436">Ligase</keyword>
<dbReference type="CDD" id="cd02338">
    <property type="entry name" value="ZZ_PCMF_like"/>
    <property type="match status" value="1"/>
</dbReference>
<dbReference type="GO" id="GO:0016874">
    <property type="term" value="F:ligase activity"/>
    <property type="evidence" value="ECO:0007669"/>
    <property type="project" value="UniProtKB-KW"/>
</dbReference>
<dbReference type="AlphaFoldDB" id="A0A7K6ZHR1"/>
<dbReference type="InterPro" id="IPR008598">
    <property type="entry name" value="Di19_Zn-bd"/>
</dbReference>
<comment type="subcellular location">
    <subcellularLocation>
        <location evidence="3">Late endosome</location>
    </subcellularLocation>
    <subcellularLocation>
        <location evidence="2">Lysosome</location>
    </subcellularLocation>
</comment>
<dbReference type="GO" id="GO:0061630">
    <property type="term" value="F:ubiquitin protein ligase activity"/>
    <property type="evidence" value="ECO:0007669"/>
    <property type="project" value="UniProtKB-EC"/>
</dbReference>
<dbReference type="PROSITE" id="PS01357">
    <property type="entry name" value="ZF_ZZ_1"/>
    <property type="match status" value="1"/>
</dbReference>
<comment type="catalytic activity">
    <reaction evidence="1">
        <text>S-ubiquitinyl-[E2 ubiquitin-conjugating enzyme]-L-cysteine + [acceptor protein]-L-lysine = [E2 ubiquitin-conjugating enzyme]-L-cysteine + N(6)-ubiquitinyl-[acceptor protein]-L-lysine.</text>
        <dbReference type="EC" id="2.3.2.27"/>
    </reaction>
</comment>
<feature type="domain" description="ZZ-type" evidence="16">
    <location>
        <begin position="4"/>
        <end position="60"/>
    </location>
</feature>
<evidence type="ECO:0000256" key="9">
    <source>
        <dbReference type="ARBA" id="ARBA00022753"/>
    </source>
</evidence>
<dbReference type="GO" id="GO:0045202">
    <property type="term" value="C:synapse"/>
    <property type="evidence" value="ECO:0007669"/>
    <property type="project" value="GOC"/>
</dbReference>
<dbReference type="EC" id="2.3.2.27" evidence="5"/>
<evidence type="ECO:0000256" key="13">
    <source>
        <dbReference type="ARBA" id="ARBA00023228"/>
    </source>
</evidence>
<dbReference type="GO" id="GO:0099536">
    <property type="term" value="P:synaptic signaling"/>
    <property type="evidence" value="ECO:0007669"/>
    <property type="project" value="TreeGrafter"/>
</dbReference>
<dbReference type="PROSITE" id="PS50157">
    <property type="entry name" value="ZINC_FINGER_C2H2_2"/>
    <property type="match status" value="1"/>
</dbReference>
<keyword evidence="19" id="KW-1185">Reference proteome</keyword>
<evidence type="ECO:0000313" key="19">
    <source>
        <dbReference type="Proteomes" id="UP000538817"/>
    </source>
</evidence>
<feature type="compositionally biased region" description="Low complexity" evidence="15">
    <location>
        <begin position="176"/>
        <end position="192"/>
    </location>
</feature>